<dbReference type="PATRIC" id="fig|1121338.3.peg.1876"/>
<comment type="caution">
    <text evidence="2">The sequence shown here is derived from an EMBL/GenBank/DDBJ whole genome shotgun (WGS) entry which is preliminary data.</text>
</comment>
<name>A0A151B3N0_9CLOT</name>
<proteinExistence type="predicted"/>
<accession>A0A151B3N0</accession>
<evidence type="ECO:0000259" key="1">
    <source>
        <dbReference type="Pfam" id="PF18812"/>
    </source>
</evidence>
<gene>
    <name evidence="2" type="ORF">CLTEP_18320</name>
</gene>
<dbReference type="Proteomes" id="UP000075531">
    <property type="component" value="Unassembled WGS sequence"/>
</dbReference>
<keyword evidence="3" id="KW-1185">Reference proteome</keyword>
<organism evidence="2 3">
    <name type="scientific">Clostridium tepidiprofundi DSM 19306</name>
    <dbReference type="NCBI Taxonomy" id="1121338"/>
    <lineage>
        <taxon>Bacteria</taxon>
        <taxon>Bacillati</taxon>
        <taxon>Bacillota</taxon>
        <taxon>Clostridia</taxon>
        <taxon>Eubacteriales</taxon>
        <taxon>Clostridiaceae</taxon>
        <taxon>Clostridium</taxon>
    </lineage>
</organism>
<dbReference type="AlphaFoldDB" id="A0A151B3N0"/>
<dbReference type="RefSeq" id="WP_066825702.1">
    <property type="nucleotide sequence ID" value="NZ_LTBA01000021.1"/>
</dbReference>
<reference evidence="2 3" key="1">
    <citation type="submission" date="2016-02" db="EMBL/GenBank/DDBJ databases">
        <title>Genome sequence of Clostridium tepidiprofundi DSM 19306.</title>
        <authorList>
            <person name="Poehlein A."/>
            <person name="Daniel R."/>
        </authorList>
    </citation>
    <scope>NUCLEOTIDE SEQUENCE [LARGE SCALE GENOMIC DNA]</scope>
    <source>
        <strain evidence="2 3">DSM 19306</strain>
    </source>
</reference>
<evidence type="ECO:0000313" key="3">
    <source>
        <dbReference type="Proteomes" id="UP000075531"/>
    </source>
</evidence>
<feature type="domain" description="Phage-Barnase-EndoU-ColicinE5/D-RelE like nuclease 3" evidence="1">
    <location>
        <begin position="11"/>
        <end position="123"/>
    </location>
</feature>
<dbReference type="EMBL" id="LTBA01000021">
    <property type="protein sequence ID" value="KYH34257.1"/>
    <property type="molecule type" value="Genomic_DNA"/>
</dbReference>
<dbReference type="InterPro" id="IPR041301">
    <property type="entry name" value="PBECR3"/>
</dbReference>
<sequence>MEKVDLSRYHKVGIVTEELAKKADFDFTGVVYAAPGLIKHIKRRHERGKDALDHDIINNILSVIENIISSPDYIGKHPKKVGTSIEFVKKMGENLLVAVDVDLSNKYIYVSSLYPISEGKIKNRVNSGRFVKCTDRGMEEVAVTDKEYM</sequence>
<protein>
    <recommendedName>
        <fullName evidence="1">Phage-Barnase-EndoU-ColicinE5/D-RelE like nuclease 3 domain-containing protein</fullName>
    </recommendedName>
</protein>
<dbReference type="Pfam" id="PF18812">
    <property type="entry name" value="PBECR3"/>
    <property type="match status" value="1"/>
</dbReference>
<evidence type="ECO:0000313" key="2">
    <source>
        <dbReference type="EMBL" id="KYH34257.1"/>
    </source>
</evidence>